<keyword evidence="1" id="KW-0812">Transmembrane</keyword>
<gene>
    <name evidence="2" type="ORF">DF182_28775</name>
</gene>
<feature type="transmembrane region" description="Helical" evidence="1">
    <location>
        <begin position="180"/>
        <end position="201"/>
    </location>
</feature>
<evidence type="ECO:0000313" key="2">
    <source>
        <dbReference type="EMBL" id="RBL90457.1"/>
    </source>
</evidence>
<feature type="transmembrane region" description="Helical" evidence="1">
    <location>
        <begin position="153"/>
        <end position="174"/>
    </location>
</feature>
<dbReference type="EMBL" id="QFFJ01000002">
    <property type="protein sequence ID" value="RBL90457.1"/>
    <property type="molecule type" value="Genomic_DNA"/>
</dbReference>
<organism evidence="2 3">
    <name type="scientific">Chitinophaga flava</name>
    <dbReference type="NCBI Taxonomy" id="2259036"/>
    <lineage>
        <taxon>Bacteria</taxon>
        <taxon>Pseudomonadati</taxon>
        <taxon>Bacteroidota</taxon>
        <taxon>Chitinophagia</taxon>
        <taxon>Chitinophagales</taxon>
        <taxon>Chitinophagaceae</taxon>
        <taxon>Chitinophaga</taxon>
    </lineage>
</organism>
<comment type="caution">
    <text evidence="2">The sequence shown here is derived from an EMBL/GenBank/DDBJ whole genome shotgun (WGS) entry which is preliminary data.</text>
</comment>
<dbReference type="AlphaFoldDB" id="A0A365XVQ7"/>
<sequence length="224" mass="25905">MMFNKYNRYAKLFPALLTFIPALVLLLLSNNTEMMFIVNVIMRMTVGVAIVWFFAFINRLLGKAIFQTLFFKNENEMPTTNFLLPSDTTLSPSMKKAIRDKLKNDFNIDLPSARDEAKNIDKSRKQIIYAVSQMRNSTRGNELLLQHNYEYGFIRNLLGGSIVAFLVCIFNLYFFRNININTTGFNLSLGLGISYLLLLLLSKPLTEMLGRNYAKVLFEQYLHH</sequence>
<accession>A0A365XVQ7</accession>
<reference evidence="2 3" key="1">
    <citation type="submission" date="2018-05" db="EMBL/GenBank/DDBJ databases">
        <title>Chitinophaga sp. K3CV102501T nov., isolated from isolated from a monsoon evergreen broad-leaved forest soil.</title>
        <authorList>
            <person name="Lv Y."/>
        </authorList>
    </citation>
    <scope>NUCLEOTIDE SEQUENCE [LARGE SCALE GENOMIC DNA]</scope>
    <source>
        <strain evidence="2 3">GDMCC 1.1325</strain>
    </source>
</reference>
<evidence type="ECO:0000313" key="3">
    <source>
        <dbReference type="Proteomes" id="UP000253410"/>
    </source>
</evidence>
<name>A0A365XVQ7_9BACT</name>
<feature type="transmembrane region" description="Helical" evidence="1">
    <location>
        <begin position="35"/>
        <end position="57"/>
    </location>
</feature>
<evidence type="ECO:0000256" key="1">
    <source>
        <dbReference type="SAM" id="Phobius"/>
    </source>
</evidence>
<keyword evidence="1" id="KW-1133">Transmembrane helix</keyword>
<protein>
    <submittedName>
        <fullName evidence="2">Uncharacterized protein</fullName>
    </submittedName>
</protein>
<dbReference type="Proteomes" id="UP000253410">
    <property type="component" value="Unassembled WGS sequence"/>
</dbReference>
<proteinExistence type="predicted"/>
<feature type="transmembrane region" description="Helical" evidence="1">
    <location>
        <begin position="12"/>
        <end position="29"/>
    </location>
</feature>
<keyword evidence="1" id="KW-0472">Membrane</keyword>
<keyword evidence="3" id="KW-1185">Reference proteome</keyword>